<feature type="transmembrane region" description="Helical" evidence="1">
    <location>
        <begin position="110"/>
        <end position="130"/>
    </location>
</feature>
<comment type="caution">
    <text evidence="2">The sequence shown here is derived from an EMBL/GenBank/DDBJ whole genome shotgun (WGS) entry which is preliminary data.</text>
</comment>
<keyword evidence="1" id="KW-1133">Transmembrane helix</keyword>
<feature type="transmembrane region" description="Helical" evidence="1">
    <location>
        <begin position="12"/>
        <end position="34"/>
    </location>
</feature>
<evidence type="ECO:0008006" key="4">
    <source>
        <dbReference type="Google" id="ProtNLM"/>
    </source>
</evidence>
<organism evidence="2 3">
    <name type="scientific">Microbacterium kyungheense</name>
    <dbReference type="NCBI Taxonomy" id="1263636"/>
    <lineage>
        <taxon>Bacteria</taxon>
        <taxon>Bacillati</taxon>
        <taxon>Actinomycetota</taxon>
        <taxon>Actinomycetes</taxon>
        <taxon>Micrococcales</taxon>
        <taxon>Microbacteriaceae</taxon>
        <taxon>Microbacterium</taxon>
    </lineage>
</organism>
<protein>
    <recommendedName>
        <fullName evidence="4">Modulator of FtsH protease</fullName>
    </recommendedName>
</protein>
<dbReference type="OrthoDB" id="4949050at2"/>
<accession>A0A543F0P1</accession>
<keyword evidence="1" id="KW-0472">Membrane</keyword>
<dbReference type="EMBL" id="VFPE01000002">
    <property type="protein sequence ID" value="TQM27401.1"/>
    <property type="molecule type" value="Genomic_DNA"/>
</dbReference>
<gene>
    <name evidence="2" type="ORF">FB391_1416</name>
</gene>
<keyword evidence="3" id="KW-1185">Reference proteome</keyword>
<feature type="transmembrane region" description="Helical" evidence="1">
    <location>
        <begin position="71"/>
        <end position="89"/>
    </location>
</feature>
<feature type="transmembrane region" description="Helical" evidence="1">
    <location>
        <begin position="136"/>
        <end position="161"/>
    </location>
</feature>
<evidence type="ECO:0000256" key="1">
    <source>
        <dbReference type="SAM" id="Phobius"/>
    </source>
</evidence>
<feature type="transmembrane region" description="Helical" evidence="1">
    <location>
        <begin position="46"/>
        <end position="65"/>
    </location>
</feature>
<dbReference type="Proteomes" id="UP000320235">
    <property type="component" value="Unassembled WGS sequence"/>
</dbReference>
<proteinExistence type="predicted"/>
<sequence>MDELAAWSEFNVAMAGATAALAGLVIVAASVNIGQIIKEASLTSRLAAGIAGLVLALIASAIALMPDVDPVAAGVAVLVIAIGAGVFQVQASRRIFENRHPENRMRGLKAAVGFVAPLAYAVGGALLIAAVPAAPLWLAVGSLIAVVAALLISWIVLVEVLR</sequence>
<dbReference type="AlphaFoldDB" id="A0A543F0P1"/>
<dbReference type="RefSeq" id="WP_141893765.1">
    <property type="nucleotide sequence ID" value="NZ_BAABLH010000004.1"/>
</dbReference>
<reference evidence="2 3" key="1">
    <citation type="submission" date="2019-06" db="EMBL/GenBank/DDBJ databases">
        <title>Sequencing the genomes of 1000 actinobacteria strains.</title>
        <authorList>
            <person name="Klenk H.-P."/>
        </authorList>
    </citation>
    <scope>NUCLEOTIDE SEQUENCE [LARGE SCALE GENOMIC DNA]</scope>
    <source>
        <strain evidence="2 3">DSM 105492</strain>
    </source>
</reference>
<evidence type="ECO:0000313" key="3">
    <source>
        <dbReference type="Proteomes" id="UP000320235"/>
    </source>
</evidence>
<keyword evidence="1" id="KW-0812">Transmembrane</keyword>
<evidence type="ECO:0000313" key="2">
    <source>
        <dbReference type="EMBL" id="TQM27401.1"/>
    </source>
</evidence>
<name>A0A543F0P1_9MICO</name>